<comment type="caution">
    <text evidence="1">The sequence shown here is derived from an EMBL/GenBank/DDBJ whole genome shotgun (WGS) entry which is preliminary data.</text>
</comment>
<organism evidence="1">
    <name type="scientific">marine sediment metagenome</name>
    <dbReference type="NCBI Taxonomy" id="412755"/>
    <lineage>
        <taxon>unclassified sequences</taxon>
        <taxon>metagenomes</taxon>
        <taxon>ecological metagenomes</taxon>
    </lineage>
</organism>
<reference evidence="1" key="1">
    <citation type="journal article" date="2015" name="Nature">
        <title>Complex archaea that bridge the gap between prokaryotes and eukaryotes.</title>
        <authorList>
            <person name="Spang A."/>
            <person name="Saw J.H."/>
            <person name="Jorgensen S.L."/>
            <person name="Zaremba-Niedzwiedzka K."/>
            <person name="Martijn J."/>
            <person name="Lind A.E."/>
            <person name="van Eijk R."/>
            <person name="Schleper C."/>
            <person name="Guy L."/>
            <person name="Ettema T.J."/>
        </authorList>
    </citation>
    <scope>NUCLEOTIDE SEQUENCE</scope>
</reference>
<sequence>MSSLWYHTSPVVLTDDVFFAYVPGCIDVGTVEQRQAAYLWSEQRFIDFAGSPILDTVITGTFSWPLGSHTLPLPEARITSIDAVTAISKNSGCSCTLTRNDGCGIILDSGFGYVFLQPVEGALISACGYAVVPFQMEVVYRAGFSTGTIADDTSLHMGLAFGAEIMLNEIVDPAANEGGPGDPGIKSYGSLGYSESRRDLIMTPWGQSARANMVAKTIKHLKKPKRTLAVPSMRG</sequence>
<gene>
    <name evidence="1" type="ORF">LCGC14_0508690</name>
</gene>
<accession>A0A0F9S1W6</accession>
<dbReference type="EMBL" id="LAZR01000614">
    <property type="protein sequence ID" value="KKN62750.1"/>
    <property type="molecule type" value="Genomic_DNA"/>
</dbReference>
<proteinExistence type="predicted"/>
<evidence type="ECO:0000313" key="1">
    <source>
        <dbReference type="EMBL" id="KKN62750.1"/>
    </source>
</evidence>
<dbReference type="AlphaFoldDB" id="A0A0F9S1W6"/>
<name>A0A0F9S1W6_9ZZZZ</name>
<protein>
    <submittedName>
        <fullName evidence="1">Uncharacterized protein</fullName>
    </submittedName>
</protein>